<protein>
    <recommendedName>
        <fullName evidence="3">DUF3841 domain-containing protein</fullName>
    </recommendedName>
</protein>
<dbReference type="RefSeq" id="WP_086422968.1">
    <property type="nucleotide sequence ID" value="NZ_NFDE01000057.1"/>
</dbReference>
<sequence>MVMRTAFRGKVIIKQEYKELVQLINEGNWETAIKKYPFLQEYYEVESSSLIPFTKNAIQSRLDEETRSSKKGYLYLEVDPLNWDIETEYYTDLIGLEWSFITCLTNYPNKNHNNKKPIETFIEVVLSRVVTEIIKIQLYEEEWLDGNFKPIEFKFKDIEILTQDWKKTVVKKIVVNK</sequence>
<dbReference type="AlphaFoldDB" id="A0A242Z5G6"/>
<accession>A0A242Z5G6</accession>
<reference evidence="1 2" key="1">
    <citation type="submission" date="2016-10" db="EMBL/GenBank/DDBJ databases">
        <title>Comparative genomics of Bacillus thuringiensis reveals a path to pathogens against multiple invertebrate hosts.</title>
        <authorList>
            <person name="Zheng J."/>
            <person name="Gao Q."/>
            <person name="Liu H."/>
            <person name="Peng D."/>
            <person name="Ruan L."/>
            <person name="Sun M."/>
        </authorList>
    </citation>
    <scope>NUCLEOTIDE SEQUENCE [LARGE SCALE GENOMIC DNA]</scope>
    <source>
        <strain evidence="1">BGSC 4BK1</strain>
    </source>
</reference>
<comment type="caution">
    <text evidence="1">The sequence shown here is derived from an EMBL/GenBank/DDBJ whole genome shotgun (WGS) entry which is preliminary data.</text>
</comment>
<evidence type="ECO:0008006" key="3">
    <source>
        <dbReference type="Google" id="ProtNLM"/>
    </source>
</evidence>
<evidence type="ECO:0000313" key="1">
    <source>
        <dbReference type="EMBL" id="OTX86861.1"/>
    </source>
</evidence>
<organism evidence="1 2">
    <name type="scientific">Bacillus wiedmannii</name>
    <dbReference type="NCBI Taxonomy" id="1890302"/>
    <lineage>
        <taxon>Bacteria</taxon>
        <taxon>Bacillati</taxon>
        <taxon>Bacillota</taxon>
        <taxon>Bacilli</taxon>
        <taxon>Bacillales</taxon>
        <taxon>Bacillaceae</taxon>
        <taxon>Bacillus</taxon>
        <taxon>Bacillus cereus group</taxon>
    </lineage>
</organism>
<proteinExistence type="predicted"/>
<gene>
    <name evidence="1" type="ORF">BK730_19660</name>
</gene>
<dbReference type="Proteomes" id="UP000194945">
    <property type="component" value="Unassembled WGS sequence"/>
</dbReference>
<dbReference type="EMBL" id="NFDE01000057">
    <property type="protein sequence ID" value="OTX86861.1"/>
    <property type="molecule type" value="Genomic_DNA"/>
</dbReference>
<name>A0A242Z5G6_9BACI</name>
<evidence type="ECO:0000313" key="2">
    <source>
        <dbReference type="Proteomes" id="UP000194945"/>
    </source>
</evidence>